<dbReference type="GO" id="GO:0016805">
    <property type="term" value="F:dipeptidase activity"/>
    <property type="evidence" value="ECO:0007669"/>
    <property type="project" value="InterPro"/>
</dbReference>
<evidence type="ECO:0000256" key="4">
    <source>
        <dbReference type="ARBA" id="ARBA00022801"/>
    </source>
</evidence>
<dbReference type="Proteomes" id="UP000321561">
    <property type="component" value="Chromosome"/>
</dbReference>
<dbReference type="GO" id="GO:0008270">
    <property type="term" value="F:zinc ion binding"/>
    <property type="evidence" value="ECO:0007669"/>
    <property type="project" value="InterPro"/>
</dbReference>
<comment type="cofactor">
    <cofactor evidence="1">
        <name>Zn(2+)</name>
        <dbReference type="ChEBI" id="CHEBI:29105"/>
    </cofactor>
</comment>
<evidence type="ECO:0000256" key="2">
    <source>
        <dbReference type="ARBA" id="ARBA00006247"/>
    </source>
</evidence>
<name>A0A510L9G9_9FUSO</name>
<keyword evidence="3" id="KW-0645">Protease</keyword>
<dbReference type="EMBL" id="AP019846">
    <property type="protein sequence ID" value="BBM59183.1"/>
    <property type="molecule type" value="Genomic_DNA"/>
</dbReference>
<dbReference type="InterPro" id="IPR050072">
    <property type="entry name" value="Peptidase_M20A"/>
</dbReference>
<keyword evidence="4" id="KW-0378">Hydrolase</keyword>
<evidence type="ECO:0000256" key="3">
    <source>
        <dbReference type="ARBA" id="ARBA00022670"/>
    </source>
</evidence>
<dbReference type="InterPro" id="IPR002933">
    <property type="entry name" value="Peptidase_M20"/>
</dbReference>
<comment type="similarity">
    <text evidence="2">Belongs to the peptidase M20A family.</text>
</comment>
<protein>
    <submittedName>
        <fullName evidence="7">N-acetyl-lysine deacetylase</fullName>
    </submittedName>
</protein>
<evidence type="ECO:0000256" key="1">
    <source>
        <dbReference type="ARBA" id="ARBA00001947"/>
    </source>
</evidence>
<dbReference type="KEGG" id="lhg:JMUB5056_0766"/>
<dbReference type="GO" id="GO:0006526">
    <property type="term" value="P:L-arginine biosynthetic process"/>
    <property type="evidence" value="ECO:0007669"/>
    <property type="project" value="TreeGrafter"/>
</dbReference>
<organism evidence="7 8">
    <name type="scientific">Leptotrichia hongkongensis</name>
    <dbReference type="NCBI Taxonomy" id="554406"/>
    <lineage>
        <taxon>Bacteria</taxon>
        <taxon>Fusobacteriati</taxon>
        <taxon>Fusobacteriota</taxon>
        <taxon>Fusobacteriia</taxon>
        <taxon>Fusobacteriales</taxon>
        <taxon>Leptotrichiaceae</taxon>
        <taxon>Leptotrichia</taxon>
    </lineage>
</organism>
<accession>A0A510L9G9</accession>
<dbReference type="PANTHER" id="PTHR43808:SF31">
    <property type="entry name" value="N-ACETYL-L-CITRULLINE DEACETYLASE"/>
    <property type="match status" value="1"/>
</dbReference>
<sequence length="400" mass="45954">MDKNMDDNKKYDKNRNISDEEIILKIKEEVKKIQTELIEKIRELVSIYSIQTEPEENAPFGKGPAKALDKALEISEKLGFNTANIDNKIGYAEYVSEEIRDYEEYIGIFGHVDVVPLGEGWKYPPLGGKIENNRIYGRGVLDNKGPILSNLFALHILKKLGIKFDVPVRIVFGTNEETGFACVKHYLTKEKAPIFGWTPDCKWPVVYGERGRLKVRIYSEMKDLEKLYEFVNGYILSAPNNGIKLKINFKDDDFGEMILRGYRFGIAENRHFFEFVMSYPAICKKEQLMDLIRSNLTEGTELEEISNWNPVIYDKSSEYVQTLQKVYNYVTGFDAEPVTTTGGTYAKIIPNIIAYGPSFPGQKDIAHLPDEWLDLSDLEKITEIYALSLYEISKLKNRKE</sequence>
<reference evidence="7 8" key="1">
    <citation type="submission" date="2019-07" db="EMBL/GenBank/DDBJ databases">
        <title>Complete Genome Sequence of Leptotrichia hongkongensis Strain JMUB5056.</title>
        <authorList>
            <person name="Watanabe S."/>
            <person name="Cui L."/>
        </authorList>
    </citation>
    <scope>NUCLEOTIDE SEQUENCE [LARGE SCALE GENOMIC DNA]</scope>
    <source>
        <strain evidence="7 8">JMUB5056</strain>
    </source>
</reference>
<dbReference type="RefSeq" id="WP_232052614.1">
    <property type="nucleotide sequence ID" value="NZ_AP019846.1"/>
</dbReference>
<evidence type="ECO:0000256" key="5">
    <source>
        <dbReference type="ARBA" id="ARBA00022833"/>
    </source>
</evidence>
<dbReference type="GO" id="GO:0006508">
    <property type="term" value="P:proteolysis"/>
    <property type="evidence" value="ECO:0007669"/>
    <property type="project" value="UniProtKB-KW"/>
</dbReference>
<dbReference type="InterPro" id="IPR001261">
    <property type="entry name" value="ArgE/DapE_CS"/>
</dbReference>
<dbReference type="GO" id="GO:0008777">
    <property type="term" value="F:acetylornithine deacetylase activity"/>
    <property type="evidence" value="ECO:0007669"/>
    <property type="project" value="TreeGrafter"/>
</dbReference>
<dbReference type="Gene3D" id="3.40.630.10">
    <property type="entry name" value="Zn peptidases"/>
    <property type="match status" value="2"/>
</dbReference>
<gene>
    <name evidence="7" type="ORF">JMUB5056_0766</name>
</gene>
<dbReference type="InterPro" id="IPR010964">
    <property type="entry name" value="M20A_pepV-rel"/>
</dbReference>
<dbReference type="PROSITE" id="PS00758">
    <property type="entry name" value="ARGE_DAPE_CPG2_1"/>
    <property type="match status" value="1"/>
</dbReference>
<keyword evidence="5" id="KW-0862">Zinc</keyword>
<evidence type="ECO:0000313" key="7">
    <source>
        <dbReference type="EMBL" id="BBM59183.1"/>
    </source>
</evidence>
<dbReference type="GO" id="GO:0008237">
    <property type="term" value="F:metallopeptidase activity"/>
    <property type="evidence" value="ECO:0007669"/>
    <property type="project" value="UniProtKB-KW"/>
</dbReference>
<dbReference type="AlphaFoldDB" id="A0A510L9G9"/>
<dbReference type="NCBIfam" id="TIGR01887">
    <property type="entry name" value="dipeptidaselike"/>
    <property type="match status" value="1"/>
</dbReference>
<evidence type="ECO:0000256" key="6">
    <source>
        <dbReference type="ARBA" id="ARBA00023049"/>
    </source>
</evidence>
<proteinExistence type="inferred from homology"/>
<keyword evidence="6" id="KW-0482">Metalloprotease</keyword>
<dbReference type="Pfam" id="PF01546">
    <property type="entry name" value="Peptidase_M20"/>
    <property type="match status" value="1"/>
</dbReference>
<evidence type="ECO:0000313" key="8">
    <source>
        <dbReference type="Proteomes" id="UP000321561"/>
    </source>
</evidence>
<dbReference type="SUPFAM" id="SSF53187">
    <property type="entry name" value="Zn-dependent exopeptidases"/>
    <property type="match status" value="1"/>
</dbReference>
<dbReference type="PANTHER" id="PTHR43808">
    <property type="entry name" value="ACETYLORNITHINE DEACETYLASE"/>
    <property type="match status" value="1"/>
</dbReference>